<evidence type="ECO:0000256" key="1">
    <source>
        <dbReference type="SAM" id="Phobius"/>
    </source>
</evidence>
<keyword evidence="1" id="KW-1133">Transmembrane helix</keyword>
<protein>
    <submittedName>
        <fullName evidence="2">Uncharacterized protein</fullName>
    </submittedName>
</protein>
<feature type="transmembrane region" description="Helical" evidence="1">
    <location>
        <begin position="37"/>
        <end position="56"/>
    </location>
</feature>
<keyword evidence="1" id="KW-0472">Membrane</keyword>
<feature type="transmembrane region" description="Helical" evidence="1">
    <location>
        <begin position="113"/>
        <end position="130"/>
    </location>
</feature>
<feature type="transmembrane region" description="Helical" evidence="1">
    <location>
        <begin position="68"/>
        <end position="93"/>
    </location>
</feature>
<feature type="non-terminal residue" evidence="2">
    <location>
        <position position="133"/>
    </location>
</feature>
<sequence>MESLNVKTKAGCAAVMTAASLFAQWAHWFIFEKIEFSSFYLFFTPLVLCFMYRLLMADSENGGRFSKPFIFIFTVALPLAAAFIISVFMLLNYPDISTFSAVRQESGIPSELIALYSGRIFITSVYLLAYSGI</sequence>
<organism evidence="2">
    <name type="scientific">human gut metagenome</name>
    <dbReference type="NCBI Taxonomy" id="408170"/>
    <lineage>
        <taxon>unclassified sequences</taxon>
        <taxon>metagenomes</taxon>
        <taxon>organismal metagenomes</taxon>
    </lineage>
</organism>
<dbReference type="EMBL" id="AJWZ01003517">
    <property type="protein sequence ID" value="EKC68027.1"/>
    <property type="molecule type" value="Genomic_DNA"/>
</dbReference>
<proteinExistence type="predicted"/>
<accession>K1T4U5</accession>
<comment type="caution">
    <text evidence="2">The sequence shown here is derived from an EMBL/GenBank/DDBJ whole genome shotgun (WGS) entry which is preliminary data.</text>
</comment>
<name>K1T4U5_9ZZZZ</name>
<keyword evidence="1" id="KW-0812">Transmembrane</keyword>
<evidence type="ECO:0000313" key="2">
    <source>
        <dbReference type="EMBL" id="EKC68027.1"/>
    </source>
</evidence>
<feature type="transmembrane region" description="Helical" evidence="1">
    <location>
        <begin position="12"/>
        <end position="31"/>
    </location>
</feature>
<gene>
    <name evidence="2" type="ORF">OBE_05148</name>
</gene>
<reference evidence="2" key="1">
    <citation type="journal article" date="2013" name="Environ. Microbiol.">
        <title>Microbiota from the distal guts of lean and obese adolescents exhibit partial functional redundancy besides clear differences in community structure.</title>
        <authorList>
            <person name="Ferrer M."/>
            <person name="Ruiz A."/>
            <person name="Lanza F."/>
            <person name="Haange S.B."/>
            <person name="Oberbach A."/>
            <person name="Till H."/>
            <person name="Bargiela R."/>
            <person name="Campoy C."/>
            <person name="Segura M.T."/>
            <person name="Richter M."/>
            <person name="von Bergen M."/>
            <person name="Seifert J."/>
            <person name="Suarez A."/>
        </authorList>
    </citation>
    <scope>NUCLEOTIDE SEQUENCE</scope>
</reference>
<dbReference type="AlphaFoldDB" id="K1T4U5"/>